<evidence type="ECO:0000256" key="3">
    <source>
        <dbReference type="PIRSR" id="PIRSR617939-1"/>
    </source>
</evidence>
<dbReference type="Pfam" id="PF06094">
    <property type="entry name" value="GGACT"/>
    <property type="match status" value="1"/>
</dbReference>
<dbReference type="AlphaFoldDB" id="A0A2J6TPZ9"/>
<dbReference type="CDD" id="cd06661">
    <property type="entry name" value="GGCT_like"/>
    <property type="match status" value="1"/>
</dbReference>
<dbReference type="OrthoDB" id="2924818at2759"/>
<feature type="binding site" evidence="4">
    <location>
        <position position="133"/>
    </location>
    <ligand>
        <name>substrate</name>
    </ligand>
</feature>
<dbReference type="PANTHER" id="PTHR12935:SF0">
    <property type="entry name" value="GAMMA-GLUTAMYLCYCLOTRANSFERASE"/>
    <property type="match status" value="1"/>
</dbReference>
<proteinExistence type="predicted"/>
<dbReference type="InterPro" id="IPR009288">
    <property type="entry name" value="AIG2-like_dom"/>
</dbReference>
<keyword evidence="7" id="KW-1185">Reference proteome</keyword>
<dbReference type="InterPro" id="IPR017939">
    <property type="entry name" value="G-Glutamylcylcotransferase"/>
</dbReference>
<dbReference type="Proteomes" id="UP000235371">
    <property type="component" value="Unassembled WGS sequence"/>
</dbReference>
<dbReference type="InterPro" id="IPR036568">
    <property type="entry name" value="GGCT-like_sf"/>
</dbReference>
<evidence type="ECO:0000313" key="7">
    <source>
        <dbReference type="Proteomes" id="UP000235371"/>
    </source>
</evidence>
<dbReference type="SUPFAM" id="SSF110857">
    <property type="entry name" value="Gamma-glutamyl cyclotransferase-like"/>
    <property type="match status" value="1"/>
</dbReference>
<dbReference type="STRING" id="1095630.A0A2J6TPZ9"/>
<keyword evidence="2" id="KW-0456">Lyase</keyword>
<dbReference type="InterPro" id="IPR013024">
    <property type="entry name" value="GGCT-like"/>
</dbReference>
<feature type="domain" description="Gamma-glutamylcyclotransferase AIG2-like" evidence="5">
    <location>
        <begin position="11"/>
        <end position="120"/>
    </location>
</feature>
<gene>
    <name evidence="6" type="ORF">K444DRAFT_608753</name>
</gene>
<dbReference type="GO" id="GO:0003839">
    <property type="term" value="F:gamma-glutamylcyclotransferase activity"/>
    <property type="evidence" value="ECO:0007669"/>
    <property type="project" value="UniProtKB-EC"/>
</dbReference>
<reference evidence="6 7" key="1">
    <citation type="submission" date="2016-04" db="EMBL/GenBank/DDBJ databases">
        <title>A degradative enzymes factory behind the ericoid mycorrhizal symbiosis.</title>
        <authorList>
            <consortium name="DOE Joint Genome Institute"/>
            <person name="Martino E."/>
            <person name="Morin E."/>
            <person name="Grelet G."/>
            <person name="Kuo A."/>
            <person name="Kohler A."/>
            <person name="Daghino S."/>
            <person name="Barry K."/>
            <person name="Choi C."/>
            <person name="Cichocki N."/>
            <person name="Clum A."/>
            <person name="Copeland A."/>
            <person name="Hainaut M."/>
            <person name="Haridas S."/>
            <person name="Labutti K."/>
            <person name="Lindquist E."/>
            <person name="Lipzen A."/>
            <person name="Khouja H.-R."/>
            <person name="Murat C."/>
            <person name="Ohm R."/>
            <person name="Olson A."/>
            <person name="Spatafora J."/>
            <person name="Veneault-Fourrey C."/>
            <person name="Henrissat B."/>
            <person name="Grigoriev I."/>
            <person name="Martin F."/>
            <person name="Perotto S."/>
        </authorList>
    </citation>
    <scope>NUCLEOTIDE SEQUENCE [LARGE SCALE GENOMIC DNA]</scope>
    <source>
        <strain evidence="6 7">E</strain>
    </source>
</reference>
<evidence type="ECO:0000313" key="6">
    <source>
        <dbReference type="EMBL" id="PMD65079.1"/>
    </source>
</evidence>
<name>A0A2J6TPZ9_9HELO</name>
<dbReference type="PANTHER" id="PTHR12935">
    <property type="entry name" value="GAMMA-GLUTAMYLCYCLOTRANSFERASE"/>
    <property type="match status" value="1"/>
</dbReference>
<feature type="active site" description="Proton acceptor" evidence="3">
    <location>
        <position position="87"/>
    </location>
</feature>
<dbReference type="Gene3D" id="3.10.490.10">
    <property type="entry name" value="Gamma-glutamyl cyclotransferase-like"/>
    <property type="match status" value="1"/>
</dbReference>
<evidence type="ECO:0000256" key="1">
    <source>
        <dbReference type="ARBA" id="ARBA00012346"/>
    </source>
</evidence>
<accession>A0A2J6TPZ9</accession>
<dbReference type="EC" id="4.3.2.9" evidence="1"/>
<dbReference type="EMBL" id="KZ613747">
    <property type="protein sequence ID" value="PMD65079.1"/>
    <property type="molecule type" value="Genomic_DNA"/>
</dbReference>
<dbReference type="RefSeq" id="XP_024741983.1">
    <property type="nucleotide sequence ID" value="XM_024879444.1"/>
</dbReference>
<dbReference type="InParanoid" id="A0A2J6TPZ9"/>
<evidence type="ECO:0000259" key="5">
    <source>
        <dbReference type="Pfam" id="PF06094"/>
    </source>
</evidence>
<organism evidence="6 7">
    <name type="scientific">Hyaloscypha bicolor E</name>
    <dbReference type="NCBI Taxonomy" id="1095630"/>
    <lineage>
        <taxon>Eukaryota</taxon>
        <taxon>Fungi</taxon>
        <taxon>Dikarya</taxon>
        <taxon>Ascomycota</taxon>
        <taxon>Pezizomycotina</taxon>
        <taxon>Leotiomycetes</taxon>
        <taxon>Helotiales</taxon>
        <taxon>Hyaloscyphaceae</taxon>
        <taxon>Hyaloscypha</taxon>
        <taxon>Hyaloscypha bicolor</taxon>
    </lineage>
</organism>
<feature type="binding site" evidence="4">
    <location>
        <begin position="11"/>
        <end position="16"/>
    </location>
    <ligand>
        <name>substrate</name>
    </ligand>
</feature>
<evidence type="ECO:0000256" key="2">
    <source>
        <dbReference type="ARBA" id="ARBA00023239"/>
    </source>
</evidence>
<evidence type="ECO:0000256" key="4">
    <source>
        <dbReference type="PIRSR" id="PIRSR617939-2"/>
    </source>
</evidence>
<dbReference type="GeneID" id="36587521"/>
<sequence>MATPQQPPRLYFAYGSNLSLSQMASRCPTSTYHALGILHNYKWIIGLRGYANVVSSPPHSHSQQEDLVYGLLYTLQPSDEALLDRAEGVPRSYTKHVLDVELVVPGKEGKERVKALVYVDEVRTATGVCKEEYVGRMNRGIRDAVEKGMPGSYVEGVLRKWVRDVEVSDGEEVGDPFHPGQEVIPE</sequence>
<protein>
    <recommendedName>
        <fullName evidence="1">gamma-glutamylcyclotransferase</fullName>
        <ecNumber evidence="1">4.3.2.9</ecNumber>
    </recommendedName>
</protein>